<proteinExistence type="inferred from homology"/>
<dbReference type="PROSITE" id="PS00501">
    <property type="entry name" value="SPASE_I_1"/>
    <property type="match status" value="1"/>
</dbReference>
<dbReference type="Pfam" id="PF10502">
    <property type="entry name" value="Peptidase_S26"/>
    <property type="match status" value="1"/>
</dbReference>
<evidence type="ECO:0000256" key="1">
    <source>
        <dbReference type="ARBA" id="ARBA00019232"/>
    </source>
</evidence>
<comment type="similarity">
    <text evidence="5">Belongs to the peptidase S26 family. IMP1 subfamily.</text>
</comment>
<reference evidence="9 10" key="1">
    <citation type="submission" date="2020-01" db="EMBL/GenBank/DDBJ databases">
        <title>Complete genome sequence of a human oral phylogroup 1 Treponema sp. strain ATCC 700766, originally isolated from periodontitis dental plaque.</title>
        <authorList>
            <person name="Chan Y."/>
            <person name="Huo Y.-B."/>
            <person name="Yu X.-L."/>
            <person name="Zeng H."/>
            <person name="Leung W.-K."/>
            <person name="Watt R.M."/>
        </authorList>
    </citation>
    <scope>NUCLEOTIDE SEQUENCE [LARGE SCALE GENOMIC DNA]</scope>
    <source>
        <strain evidence="9 10">OMZ 804</strain>
    </source>
</reference>
<dbReference type="EMBL" id="CP048020">
    <property type="protein sequence ID" value="QHX42230.1"/>
    <property type="molecule type" value="Genomic_DNA"/>
</dbReference>
<protein>
    <recommendedName>
        <fullName evidence="1 7">Signal peptidase I</fullName>
        <ecNumber evidence="7">3.4.21.89</ecNumber>
    </recommendedName>
</protein>
<feature type="active site" evidence="6">
    <location>
        <position position="32"/>
    </location>
</feature>
<evidence type="ECO:0000256" key="5">
    <source>
        <dbReference type="ARBA" id="ARBA00038445"/>
    </source>
</evidence>
<evidence type="ECO:0000256" key="6">
    <source>
        <dbReference type="PIRSR" id="PIRSR600223-1"/>
    </source>
</evidence>
<dbReference type="InterPro" id="IPR052064">
    <property type="entry name" value="Mito_IMP1_subunit"/>
</dbReference>
<organism evidence="9 10">
    <name type="scientific">Treponema vincentii</name>
    <dbReference type="NCBI Taxonomy" id="69710"/>
    <lineage>
        <taxon>Bacteria</taxon>
        <taxon>Pseudomonadati</taxon>
        <taxon>Spirochaetota</taxon>
        <taxon>Spirochaetia</taxon>
        <taxon>Spirochaetales</taxon>
        <taxon>Treponemataceae</taxon>
        <taxon>Treponema</taxon>
    </lineage>
</organism>
<dbReference type="InterPro" id="IPR036286">
    <property type="entry name" value="LexA/Signal_pep-like_sf"/>
</dbReference>
<dbReference type="InterPro" id="IPR019533">
    <property type="entry name" value="Peptidase_S26"/>
</dbReference>
<dbReference type="AlphaFoldDB" id="A0A6P1XYW1"/>
<evidence type="ECO:0000256" key="7">
    <source>
        <dbReference type="RuleBase" id="RU362042"/>
    </source>
</evidence>
<evidence type="ECO:0000313" key="9">
    <source>
        <dbReference type="EMBL" id="QHX42230.1"/>
    </source>
</evidence>
<dbReference type="PANTHER" id="PTHR12383">
    <property type="entry name" value="PROTEASE FAMILY S26 MITOCHONDRIAL INNER MEMBRANE PROTEASE-RELATED"/>
    <property type="match status" value="1"/>
</dbReference>
<dbReference type="GO" id="GO:0016020">
    <property type="term" value="C:membrane"/>
    <property type="evidence" value="ECO:0007669"/>
    <property type="project" value="UniProtKB-SubCell"/>
</dbReference>
<dbReference type="GO" id="GO:0004252">
    <property type="term" value="F:serine-type endopeptidase activity"/>
    <property type="evidence" value="ECO:0007669"/>
    <property type="project" value="InterPro"/>
</dbReference>
<dbReference type="GO" id="GO:0009003">
    <property type="term" value="F:signal peptidase activity"/>
    <property type="evidence" value="ECO:0007669"/>
    <property type="project" value="UniProtKB-EC"/>
</dbReference>
<evidence type="ECO:0000313" key="10">
    <source>
        <dbReference type="Proteomes" id="UP000464374"/>
    </source>
</evidence>
<dbReference type="InterPro" id="IPR000223">
    <property type="entry name" value="Pept_S26A_signal_pept_1"/>
</dbReference>
<evidence type="ECO:0000256" key="3">
    <source>
        <dbReference type="ARBA" id="ARBA00022801"/>
    </source>
</evidence>
<dbReference type="RefSeq" id="WP_162662043.1">
    <property type="nucleotide sequence ID" value="NZ_CP048020.1"/>
</dbReference>
<dbReference type="PRINTS" id="PR00727">
    <property type="entry name" value="LEADERPTASE"/>
</dbReference>
<dbReference type="KEGG" id="trz:GWP43_00800"/>
<accession>A0A6P1XYW1</accession>
<dbReference type="CDD" id="cd06530">
    <property type="entry name" value="S26_SPase_I"/>
    <property type="match status" value="1"/>
</dbReference>
<keyword evidence="4" id="KW-0472">Membrane</keyword>
<sequence length="175" mass="19742">MKRKLLGFLVLIGGLLFLKSYVLDIRRISGHSMEPTLSDGQFVVIWKLAYGIQLPAANRYLCRWGMPKTGDTVLYHIDGRFVVKRCVKIENTELHFISAPQKSAESYGSLILDDNRTVALNRVQFRNLGGFLPQAEQYVPTGFILALGDNAIQSRDSRDYGFVSVDSICGRLLWN</sequence>
<evidence type="ECO:0000259" key="8">
    <source>
        <dbReference type="Pfam" id="PF10502"/>
    </source>
</evidence>
<keyword evidence="2 7" id="KW-0645">Protease</keyword>
<dbReference type="SUPFAM" id="SSF51306">
    <property type="entry name" value="LexA/Signal peptidase"/>
    <property type="match status" value="1"/>
</dbReference>
<evidence type="ECO:0000256" key="2">
    <source>
        <dbReference type="ARBA" id="ARBA00022670"/>
    </source>
</evidence>
<feature type="domain" description="Peptidase S26" evidence="8">
    <location>
        <begin position="8"/>
        <end position="172"/>
    </location>
</feature>
<dbReference type="Gene3D" id="2.10.109.10">
    <property type="entry name" value="Umud Fragment, subunit A"/>
    <property type="match status" value="1"/>
</dbReference>
<keyword evidence="3 7" id="KW-0378">Hydrolase</keyword>
<gene>
    <name evidence="9" type="primary">lepB</name>
    <name evidence="9" type="ORF">GWP43_00800</name>
</gene>
<comment type="subcellular location">
    <subcellularLocation>
        <location evidence="7">Membrane</location>
        <topology evidence="7">Single-pass type II membrane protein</topology>
    </subcellularLocation>
</comment>
<dbReference type="NCBIfam" id="TIGR02227">
    <property type="entry name" value="sigpep_I_bact"/>
    <property type="match status" value="1"/>
</dbReference>
<feature type="active site" evidence="6">
    <location>
        <position position="84"/>
    </location>
</feature>
<dbReference type="GO" id="GO:0006465">
    <property type="term" value="P:signal peptide processing"/>
    <property type="evidence" value="ECO:0007669"/>
    <property type="project" value="InterPro"/>
</dbReference>
<dbReference type="InterPro" id="IPR019756">
    <property type="entry name" value="Pept_S26A_signal_pept_1_Ser-AS"/>
</dbReference>
<comment type="catalytic activity">
    <reaction evidence="7">
        <text>Cleavage of hydrophobic, N-terminal signal or leader sequences from secreted and periplasmic proteins.</text>
        <dbReference type="EC" id="3.4.21.89"/>
    </reaction>
</comment>
<dbReference type="PANTHER" id="PTHR12383:SF16">
    <property type="entry name" value="MITOCHONDRIAL INNER MEMBRANE PROTEASE SUBUNIT 1"/>
    <property type="match status" value="1"/>
</dbReference>
<evidence type="ECO:0000256" key="4">
    <source>
        <dbReference type="ARBA" id="ARBA00023136"/>
    </source>
</evidence>
<dbReference type="EC" id="3.4.21.89" evidence="7"/>
<name>A0A6P1XYW1_9SPIR</name>
<dbReference type="Proteomes" id="UP000464374">
    <property type="component" value="Chromosome"/>
</dbReference>